<dbReference type="PANTHER" id="PTHR48100">
    <property type="entry name" value="BROAD-SPECIFICITY PHOSPHATASE YOR283W-RELATED"/>
    <property type="match status" value="1"/>
</dbReference>
<evidence type="ECO:0000256" key="3">
    <source>
        <dbReference type="PIRSR" id="PIRSR613078-1"/>
    </source>
</evidence>
<evidence type="ECO:0000313" key="5">
    <source>
        <dbReference type="EMBL" id="AMO37221.1"/>
    </source>
</evidence>
<keyword evidence="6" id="KW-1185">Reference proteome</keyword>
<feature type="binding site" evidence="4">
    <location>
        <position position="71"/>
    </location>
    <ligand>
        <name>substrate</name>
    </ligand>
</feature>
<dbReference type="GO" id="GO:0016301">
    <property type="term" value="F:kinase activity"/>
    <property type="evidence" value="ECO:0007669"/>
    <property type="project" value="UniProtKB-KW"/>
</dbReference>
<keyword evidence="5" id="KW-0808">Transferase</keyword>
<keyword evidence="1" id="KW-0324">Glycolysis</keyword>
<reference evidence="6" key="1">
    <citation type="submission" date="2016-03" db="EMBL/GenBank/DDBJ databases">
        <authorList>
            <person name="Ma C."/>
            <person name="Zhou S."/>
            <person name="Yang G."/>
        </authorList>
    </citation>
    <scope>NUCLEOTIDE SEQUENCE [LARGE SCALE GENOMIC DNA]</scope>
    <source>
        <strain evidence="6">SgZ-1</strain>
    </source>
</reference>
<feature type="active site" description="Tele-phosphohistidine intermediate" evidence="3">
    <location>
        <position position="20"/>
    </location>
</feature>
<dbReference type="Proteomes" id="UP000036902">
    <property type="component" value="Chromosome"/>
</dbReference>
<dbReference type="GO" id="GO:0005737">
    <property type="term" value="C:cytoplasm"/>
    <property type="evidence" value="ECO:0007669"/>
    <property type="project" value="TreeGrafter"/>
</dbReference>
<keyword evidence="5" id="KW-0418">Kinase</keyword>
<feature type="active site" description="Proton donor/acceptor" evidence="3">
    <location>
        <position position="95"/>
    </location>
</feature>
<accession>A0A127K5I6</accession>
<dbReference type="Pfam" id="PF00300">
    <property type="entry name" value="His_Phos_1"/>
    <property type="match status" value="1"/>
</dbReference>
<protein>
    <submittedName>
        <fullName evidence="5">Phosphoglycerate kinase</fullName>
    </submittedName>
</protein>
<dbReference type="SUPFAM" id="SSF53254">
    <property type="entry name" value="Phosphoglycerate mutase-like"/>
    <property type="match status" value="1"/>
</dbReference>
<evidence type="ECO:0000256" key="4">
    <source>
        <dbReference type="PIRSR" id="PIRSR613078-2"/>
    </source>
</evidence>
<dbReference type="InterPro" id="IPR013078">
    <property type="entry name" value="His_Pase_superF_clade-1"/>
</dbReference>
<sequence length="224" mass="24845">MKSQQTPISSNTCRVCLVRHGETAWNTERRLQGHIDIPLNDTGLSQAEATARSLAHAGLRFSALYSSDLERARQTAAAIARAHALPPKHDPRLRERHYGHFQGLTFDEAEHRHPENFRRFKARDPHFALPDDGESLNTLAARVHAALEDIAREHGGETVVVVTHGGVLDIAHRLATGQALQNAREFPIPNAALNWIEHTAGSWKLIAWADESHLQGALDELPDT</sequence>
<evidence type="ECO:0000256" key="2">
    <source>
        <dbReference type="ARBA" id="ARBA00023235"/>
    </source>
</evidence>
<dbReference type="CDD" id="cd07067">
    <property type="entry name" value="HP_PGM_like"/>
    <property type="match status" value="1"/>
</dbReference>
<dbReference type="RefSeq" id="WP_048705666.1">
    <property type="nucleotide sequence ID" value="NZ_CP014646.1"/>
</dbReference>
<dbReference type="EMBL" id="CP014646">
    <property type="protein sequence ID" value="AMO37221.1"/>
    <property type="molecule type" value="Genomic_DNA"/>
</dbReference>
<dbReference type="AlphaFoldDB" id="A0A127K5I6"/>
<keyword evidence="2" id="KW-0413">Isomerase</keyword>
<dbReference type="PROSITE" id="PS00175">
    <property type="entry name" value="PG_MUTASE"/>
    <property type="match status" value="1"/>
</dbReference>
<dbReference type="KEGG" id="thu:AC731_009810"/>
<feature type="binding site" evidence="4">
    <location>
        <begin position="95"/>
        <end position="98"/>
    </location>
    <ligand>
        <name>substrate</name>
    </ligand>
</feature>
<dbReference type="STRING" id="1134435.AC731_009810"/>
<dbReference type="Gene3D" id="3.40.50.1240">
    <property type="entry name" value="Phosphoglycerate mutase-like"/>
    <property type="match status" value="1"/>
</dbReference>
<dbReference type="InterPro" id="IPR029033">
    <property type="entry name" value="His_PPase_superfam"/>
</dbReference>
<name>A0A127K5I6_9RHOO</name>
<dbReference type="InterPro" id="IPR050275">
    <property type="entry name" value="PGM_Phosphatase"/>
</dbReference>
<dbReference type="SMART" id="SM00855">
    <property type="entry name" value="PGAM"/>
    <property type="match status" value="1"/>
</dbReference>
<feature type="binding site" evidence="4">
    <location>
        <begin position="19"/>
        <end position="26"/>
    </location>
    <ligand>
        <name>substrate</name>
    </ligand>
</feature>
<gene>
    <name evidence="5" type="ORF">AC731_009810</name>
</gene>
<dbReference type="PANTHER" id="PTHR48100:SF1">
    <property type="entry name" value="HISTIDINE PHOSPHATASE FAMILY PROTEIN-RELATED"/>
    <property type="match status" value="1"/>
</dbReference>
<proteinExistence type="predicted"/>
<organism evidence="5 6">
    <name type="scientific">Thauera humireducens</name>
    <dbReference type="NCBI Taxonomy" id="1134435"/>
    <lineage>
        <taxon>Bacteria</taxon>
        <taxon>Pseudomonadati</taxon>
        <taxon>Pseudomonadota</taxon>
        <taxon>Betaproteobacteria</taxon>
        <taxon>Rhodocyclales</taxon>
        <taxon>Zoogloeaceae</taxon>
        <taxon>Thauera</taxon>
    </lineage>
</organism>
<dbReference type="InterPro" id="IPR001345">
    <property type="entry name" value="PG/BPGM_mutase_AS"/>
</dbReference>
<evidence type="ECO:0000313" key="6">
    <source>
        <dbReference type="Proteomes" id="UP000036902"/>
    </source>
</evidence>
<dbReference type="GO" id="GO:0016791">
    <property type="term" value="F:phosphatase activity"/>
    <property type="evidence" value="ECO:0007669"/>
    <property type="project" value="TreeGrafter"/>
</dbReference>
<evidence type="ECO:0000256" key="1">
    <source>
        <dbReference type="ARBA" id="ARBA00023152"/>
    </source>
</evidence>